<keyword evidence="1" id="KW-1003">Cell membrane</keyword>
<accession>A0A0G0U1S3</accession>
<comment type="caution">
    <text evidence="10">The sequence shown here is derived from an EMBL/GenBank/DDBJ whole genome shotgun (WGS) entry which is preliminary data.</text>
</comment>
<dbReference type="CDD" id="cd04187">
    <property type="entry name" value="DPM1_like_bac"/>
    <property type="match status" value="1"/>
</dbReference>
<keyword evidence="2" id="KW-0328">Glycosyltransferase</keyword>
<evidence type="ECO:0000259" key="9">
    <source>
        <dbReference type="Pfam" id="PF00535"/>
    </source>
</evidence>
<name>A0A0G0U1S3_9BACT</name>
<gene>
    <name evidence="10" type="ORF">UU29_C0008G0172</name>
</gene>
<evidence type="ECO:0000256" key="7">
    <source>
        <dbReference type="ARBA" id="ARBA00023136"/>
    </source>
</evidence>
<evidence type="ECO:0000256" key="6">
    <source>
        <dbReference type="ARBA" id="ARBA00022989"/>
    </source>
</evidence>
<dbReference type="InterPro" id="IPR050256">
    <property type="entry name" value="Glycosyltransferase_2"/>
</dbReference>
<reference evidence="10 11" key="1">
    <citation type="journal article" date="2015" name="Nature">
        <title>rRNA introns, odd ribosomes, and small enigmatic genomes across a large radiation of phyla.</title>
        <authorList>
            <person name="Brown C.T."/>
            <person name="Hug L.A."/>
            <person name="Thomas B.C."/>
            <person name="Sharon I."/>
            <person name="Castelle C.J."/>
            <person name="Singh A."/>
            <person name="Wilkins M.J."/>
            <person name="Williams K.H."/>
            <person name="Banfield J.F."/>
        </authorList>
    </citation>
    <scope>NUCLEOTIDE SEQUENCE [LARGE SCALE GENOMIC DNA]</scope>
</reference>
<feature type="domain" description="Glycosyltransferase 2-like" evidence="9">
    <location>
        <begin position="16"/>
        <end position="178"/>
    </location>
</feature>
<feature type="transmembrane region" description="Helical" evidence="8">
    <location>
        <begin position="279"/>
        <end position="300"/>
    </location>
</feature>
<evidence type="ECO:0000256" key="4">
    <source>
        <dbReference type="ARBA" id="ARBA00022692"/>
    </source>
</evidence>
<sequence length="324" mass="37136">MILAIITQLMKNQIISFVIPAKNEEESVAVLYQEIRGVAEKLDRPWEIIFIDDGSTDNTYQILKNIHSQDKRVRIIKLRGNFGKSTALQAGFNQVKGDIIFTMDADLQDNPKEIPAFLDKLSQGFDLVSGWKKKRLDPSLTKVIPSRIVNFLTRKMTGINIHDTNCGFKAYKRQVVENLNLYGELYRFIPIIAARQNFRVGEVVVEHRTRKYGQTKFGWERGVKGILDLITVIFLTGYLKRPGHFFGTLGLISFFLGFLIGLYISYLRFTTGTIQYRQPLLFLGMLMMIVGVQLISIGLLGEMITYWQQKDLKESSKKVIDQIL</sequence>
<dbReference type="PANTHER" id="PTHR48090:SF3">
    <property type="entry name" value="UNDECAPRENYL-PHOSPHATE 4-DEOXY-4-FORMAMIDO-L-ARABINOSE TRANSFERASE"/>
    <property type="match status" value="1"/>
</dbReference>
<feature type="transmembrane region" description="Helical" evidence="8">
    <location>
        <begin position="245"/>
        <end position="267"/>
    </location>
</feature>
<evidence type="ECO:0000256" key="3">
    <source>
        <dbReference type="ARBA" id="ARBA00022679"/>
    </source>
</evidence>
<dbReference type="InterPro" id="IPR001173">
    <property type="entry name" value="Glyco_trans_2-like"/>
</dbReference>
<dbReference type="GO" id="GO:0009103">
    <property type="term" value="P:lipopolysaccharide biosynthetic process"/>
    <property type="evidence" value="ECO:0007669"/>
    <property type="project" value="UniProtKB-KW"/>
</dbReference>
<keyword evidence="5" id="KW-0448">Lipopolysaccharide biosynthesis</keyword>
<dbReference type="Pfam" id="PF00535">
    <property type="entry name" value="Glycos_transf_2"/>
    <property type="match status" value="1"/>
</dbReference>
<evidence type="ECO:0000313" key="10">
    <source>
        <dbReference type="EMBL" id="KKR83063.1"/>
    </source>
</evidence>
<dbReference type="GO" id="GO:0005886">
    <property type="term" value="C:plasma membrane"/>
    <property type="evidence" value="ECO:0007669"/>
    <property type="project" value="TreeGrafter"/>
</dbReference>
<keyword evidence="3 10" id="KW-0808">Transferase</keyword>
<protein>
    <submittedName>
        <fullName evidence="10">Undecaprenyl-phosphate 4-deoxy-4-formamido-L-arabinose transferase</fullName>
    </submittedName>
</protein>
<evidence type="ECO:0000256" key="1">
    <source>
        <dbReference type="ARBA" id="ARBA00022475"/>
    </source>
</evidence>
<dbReference type="InterPro" id="IPR029044">
    <property type="entry name" value="Nucleotide-diphossugar_trans"/>
</dbReference>
<keyword evidence="4 8" id="KW-0812">Transmembrane</keyword>
<keyword evidence="7 8" id="KW-0472">Membrane</keyword>
<dbReference type="AlphaFoldDB" id="A0A0G0U1S3"/>
<keyword evidence="6 8" id="KW-1133">Transmembrane helix</keyword>
<evidence type="ECO:0000313" key="11">
    <source>
        <dbReference type="Proteomes" id="UP000034601"/>
    </source>
</evidence>
<dbReference type="Gene3D" id="3.90.550.10">
    <property type="entry name" value="Spore Coat Polysaccharide Biosynthesis Protein SpsA, Chain A"/>
    <property type="match status" value="1"/>
</dbReference>
<organism evidence="10 11">
    <name type="scientific">Candidatus Daviesbacteria bacterium GW2011_GWA2_40_9</name>
    <dbReference type="NCBI Taxonomy" id="1618424"/>
    <lineage>
        <taxon>Bacteria</taxon>
        <taxon>Candidatus Daviesiibacteriota</taxon>
    </lineage>
</organism>
<dbReference type="SUPFAM" id="SSF53448">
    <property type="entry name" value="Nucleotide-diphospho-sugar transferases"/>
    <property type="match status" value="1"/>
</dbReference>
<dbReference type="Proteomes" id="UP000034601">
    <property type="component" value="Unassembled WGS sequence"/>
</dbReference>
<evidence type="ECO:0000256" key="5">
    <source>
        <dbReference type="ARBA" id="ARBA00022985"/>
    </source>
</evidence>
<evidence type="ECO:0000256" key="2">
    <source>
        <dbReference type="ARBA" id="ARBA00022676"/>
    </source>
</evidence>
<dbReference type="GO" id="GO:0099621">
    <property type="term" value="F:undecaprenyl-phosphate 4-deoxy-4-formamido-L-arabinose transferase activity"/>
    <property type="evidence" value="ECO:0007669"/>
    <property type="project" value="TreeGrafter"/>
</dbReference>
<dbReference type="PANTHER" id="PTHR48090">
    <property type="entry name" value="UNDECAPRENYL-PHOSPHATE 4-DEOXY-4-FORMAMIDO-L-ARABINOSE TRANSFERASE-RELATED"/>
    <property type="match status" value="1"/>
</dbReference>
<evidence type="ECO:0000256" key="8">
    <source>
        <dbReference type="SAM" id="Phobius"/>
    </source>
</evidence>
<proteinExistence type="predicted"/>
<dbReference type="EMBL" id="LCAB01000008">
    <property type="protein sequence ID" value="KKR83063.1"/>
    <property type="molecule type" value="Genomic_DNA"/>
</dbReference>